<proteinExistence type="inferred from homology"/>
<protein>
    <submittedName>
        <fullName evidence="9">SSI family serine proteinase inhibitor</fullName>
    </submittedName>
</protein>
<keyword evidence="10" id="KW-1185">Reference proteome</keyword>
<evidence type="ECO:0000256" key="7">
    <source>
        <dbReference type="SAM" id="SignalP"/>
    </source>
</evidence>
<evidence type="ECO:0000313" key="9">
    <source>
        <dbReference type="EMBL" id="MFK4269439.1"/>
    </source>
</evidence>
<keyword evidence="5" id="KW-0722">Serine protease inhibitor</keyword>
<reference evidence="9 10" key="1">
    <citation type="submission" date="2024-11" db="EMBL/GenBank/DDBJ databases">
        <title>The Natural Products Discovery Center: Release of the First 8490 Sequenced Strains for Exploring Actinobacteria Biosynthetic Diversity.</title>
        <authorList>
            <person name="Kalkreuter E."/>
            <person name="Kautsar S.A."/>
            <person name="Yang D."/>
            <person name="Bader C.D."/>
            <person name="Teijaro C.N."/>
            <person name="Fluegel L."/>
            <person name="Davis C.M."/>
            <person name="Simpson J.R."/>
            <person name="Lauterbach L."/>
            <person name="Steele A.D."/>
            <person name="Gui C."/>
            <person name="Meng S."/>
            <person name="Li G."/>
            <person name="Viehrig K."/>
            <person name="Ye F."/>
            <person name="Su P."/>
            <person name="Kiefer A.F."/>
            <person name="Nichols A."/>
            <person name="Cepeda A.J."/>
            <person name="Yan W."/>
            <person name="Fan B."/>
            <person name="Jiang Y."/>
            <person name="Adhikari A."/>
            <person name="Zheng C.-J."/>
            <person name="Schuster L."/>
            <person name="Cowan T.M."/>
            <person name="Smanski M.J."/>
            <person name="Chevrette M.G."/>
            <person name="De Carvalho L.P.S."/>
            <person name="Shen B."/>
        </authorList>
    </citation>
    <scope>NUCLEOTIDE SEQUENCE [LARGE SCALE GENOMIC DNA]</scope>
    <source>
        <strain evidence="9 10">NPDC020863</strain>
    </source>
</reference>
<evidence type="ECO:0000256" key="1">
    <source>
        <dbReference type="ARBA" id="ARBA00004613"/>
    </source>
</evidence>
<accession>A0ABW8LWS6</accession>
<keyword evidence="4" id="KW-0646">Protease inhibitor</keyword>
<dbReference type="Gene3D" id="3.30.350.10">
    <property type="entry name" value="Subtilisin inhibitor-like"/>
    <property type="match status" value="1"/>
</dbReference>
<comment type="caution">
    <text evidence="9">The sequence shown here is derived from an EMBL/GenBank/DDBJ whole genome shotgun (WGS) entry which is preliminary data.</text>
</comment>
<feature type="domain" description="Subtilisin inhibitor" evidence="8">
    <location>
        <begin position="45"/>
        <end position="124"/>
    </location>
</feature>
<comment type="similarity">
    <text evidence="2">Belongs to the protease inhibitor I16 (SSI) family.</text>
</comment>
<gene>
    <name evidence="9" type="ORF">ACI2L5_31540</name>
</gene>
<evidence type="ECO:0000256" key="4">
    <source>
        <dbReference type="ARBA" id="ARBA00022690"/>
    </source>
</evidence>
<keyword evidence="6" id="KW-1015">Disulfide bond</keyword>
<keyword evidence="3" id="KW-0964">Secreted</keyword>
<dbReference type="PROSITE" id="PS00999">
    <property type="entry name" value="SSI"/>
    <property type="match status" value="1"/>
</dbReference>
<dbReference type="SUPFAM" id="SSF55399">
    <property type="entry name" value="Subtilisin inhibitor"/>
    <property type="match status" value="1"/>
</dbReference>
<feature type="signal peptide" evidence="7">
    <location>
        <begin position="1"/>
        <end position="27"/>
    </location>
</feature>
<organism evidence="9 10">
    <name type="scientific">Streptomyces milbemycinicus</name>
    <dbReference type="NCBI Taxonomy" id="476552"/>
    <lineage>
        <taxon>Bacteria</taxon>
        <taxon>Bacillati</taxon>
        <taxon>Actinomycetota</taxon>
        <taxon>Actinomycetes</taxon>
        <taxon>Kitasatosporales</taxon>
        <taxon>Streptomycetaceae</taxon>
        <taxon>Streptomyces</taxon>
    </lineage>
</organism>
<dbReference type="InterPro" id="IPR020054">
    <property type="entry name" value="Prot_inh_SSI_I16_CS"/>
</dbReference>
<dbReference type="Proteomes" id="UP001620295">
    <property type="component" value="Unassembled WGS sequence"/>
</dbReference>
<evidence type="ECO:0000259" key="8">
    <source>
        <dbReference type="Pfam" id="PF00720"/>
    </source>
</evidence>
<name>A0ABW8LWS6_9ACTN</name>
<sequence length="150" mass="15491">MPLLHRLAVAVVTAAASATAMSATAWAAAPVPLPMPYDEGGTDHLIVTVSRSGGAADSVTYTLACHPAGGTHPAAHGACDQLDSATVWGRDPFAPVPPGAMCTGQYGGPATAQLRGRWAGRPVDARFSRVNGCEIARWDRFSAVLRLPES</sequence>
<evidence type="ECO:0000256" key="3">
    <source>
        <dbReference type="ARBA" id="ARBA00022525"/>
    </source>
</evidence>
<dbReference type="EMBL" id="JBJDQH010000011">
    <property type="protein sequence ID" value="MFK4269439.1"/>
    <property type="molecule type" value="Genomic_DNA"/>
</dbReference>
<comment type="subcellular location">
    <subcellularLocation>
        <location evidence="1">Secreted</location>
    </subcellularLocation>
</comment>
<dbReference type="InterPro" id="IPR036819">
    <property type="entry name" value="Subtilisin_inhibitor-like_sf"/>
</dbReference>
<evidence type="ECO:0000256" key="2">
    <source>
        <dbReference type="ARBA" id="ARBA00010472"/>
    </source>
</evidence>
<dbReference type="InterPro" id="IPR023549">
    <property type="entry name" value="Subtilisin_inhibitor"/>
</dbReference>
<evidence type="ECO:0000256" key="6">
    <source>
        <dbReference type="ARBA" id="ARBA00023157"/>
    </source>
</evidence>
<evidence type="ECO:0000256" key="5">
    <source>
        <dbReference type="ARBA" id="ARBA00022900"/>
    </source>
</evidence>
<dbReference type="RefSeq" id="WP_358637538.1">
    <property type="nucleotide sequence ID" value="NZ_JBFACG010000012.1"/>
</dbReference>
<evidence type="ECO:0000313" key="10">
    <source>
        <dbReference type="Proteomes" id="UP001620295"/>
    </source>
</evidence>
<keyword evidence="7" id="KW-0732">Signal</keyword>
<dbReference type="Pfam" id="PF00720">
    <property type="entry name" value="SSI"/>
    <property type="match status" value="1"/>
</dbReference>
<feature type="chain" id="PRO_5046291884" evidence="7">
    <location>
        <begin position="28"/>
        <end position="150"/>
    </location>
</feature>